<dbReference type="AlphaFoldDB" id="A0A913WTB7"/>
<accession>A0A913WTB7</accession>
<sequence>MNKLTVLFLLASVIALTWALPKEERQKRSHECSPSAIAALKHYGLDARLCGKSKRVEADFSRLLQRRELEYAISKERYDQRRGFNACCSPDCDWLLDYLEIDSTVVKCVDKK</sequence>
<evidence type="ECO:0000256" key="1">
    <source>
        <dbReference type="SAM" id="SignalP"/>
    </source>
</evidence>
<dbReference type="GeneID" id="110232921"/>
<protein>
    <submittedName>
        <fullName evidence="2">Uncharacterized protein</fullName>
    </submittedName>
</protein>
<evidence type="ECO:0000313" key="3">
    <source>
        <dbReference type="Proteomes" id="UP000887567"/>
    </source>
</evidence>
<dbReference type="Proteomes" id="UP000887567">
    <property type="component" value="Unplaced"/>
</dbReference>
<feature type="chain" id="PRO_5037517037" evidence="1">
    <location>
        <begin position="20"/>
        <end position="112"/>
    </location>
</feature>
<organism evidence="2 3">
    <name type="scientific">Exaiptasia diaphana</name>
    <name type="common">Tropical sea anemone</name>
    <name type="synonym">Aiptasia pulchella</name>
    <dbReference type="NCBI Taxonomy" id="2652724"/>
    <lineage>
        <taxon>Eukaryota</taxon>
        <taxon>Metazoa</taxon>
        <taxon>Cnidaria</taxon>
        <taxon>Anthozoa</taxon>
        <taxon>Hexacorallia</taxon>
        <taxon>Actiniaria</taxon>
        <taxon>Aiptasiidae</taxon>
        <taxon>Exaiptasia</taxon>
    </lineage>
</organism>
<proteinExistence type="predicted"/>
<keyword evidence="3" id="KW-1185">Reference proteome</keyword>
<dbReference type="RefSeq" id="XP_020893809.1">
    <property type="nucleotide sequence ID" value="XM_021038150.2"/>
</dbReference>
<reference evidence="2" key="1">
    <citation type="submission" date="2022-11" db="UniProtKB">
        <authorList>
            <consortium name="EnsemblMetazoa"/>
        </authorList>
    </citation>
    <scope>IDENTIFICATION</scope>
</reference>
<dbReference type="EnsemblMetazoa" id="XM_021038150.2">
    <property type="protein sequence ID" value="XP_020893809.1"/>
    <property type="gene ID" value="LOC110232921"/>
</dbReference>
<feature type="signal peptide" evidence="1">
    <location>
        <begin position="1"/>
        <end position="19"/>
    </location>
</feature>
<keyword evidence="1" id="KW-0732">Signal</keyword>
<name>A0A913WTB7_EXADI</name>
<dbReference type="OrthoDB" id="5974342at2759"/>
<evidence type="ECO:0000313" key="2">
    <source>
        <dbReference type="EnsemblMetazoa" id="XP_020893809.1"/>
    </source>
</evidence>